<evidence type="ECO:0000313" key="1">
    <source>
        <dbReference type="EMBL" id="AMD92715.1"/>
    </source>
</evidence>
<dbReference type="KEGG" id="doa:AXF15_06090"/>
<proteinExistence type="predicted"/>
<accession>A0A0X8JPT9</accession>
<dbReference type="RefSeq" id="WP_066604728.1">
    <property type="nucleotide sequence ID" value="NZ_CP014230.1"/>
</dbReference>
<organism evidence="1 2">
    <name type="scientific">Desulfomicrobium orale DSM 12838</name>
    <dbReference type="NCBI Taxonomy" id="888061"/>
    <lineage>
        <taxon>Bacteria</taxon>
        <taxon>Pseudomonadati</taxon>
        <taxon>Thermodesulfobacteriota</taxon>
        <taxon>Desulfovibrionia</taxon>
        <taxon>Desulfovibrionales</taxon>
        <taxon>Desulfomicrobiaceae</taxon>
        <taxon>Desulfomicrobium</taxon>
    </lineage>
</organism>
<protein>
    <submittedName>
        <fullName evidence="1">Uncharacterized protein</fullName>
    </submittedName>
</protein>
<dbReference type="STRING" id="888061.AXF15_06090"/>
<gene>
    <name evidence="1" type="ORF">AXF15_06090</name>
</gene>
<dbReference type="EMBL" id="CP014230">
    <property type="protein sequence ID" value="AMD92715.1"/>
    <property type="molecule type" value="Genomic_DNA"/>
</dbReference>
<sequence length="274" mass="31575">MEFPVEMIDQVRELHAQAKADTQRLKAEAEVAAQAERAWAEFHAFLDKGWTLHLLALLEKGAPRLKKMRAENHPAIPAIEDAYRRAKEERDRIFRRFPSLLEEAFANSGLSIDPTSRHPKYTLESGFFRLEIDEKKQTARLSDHEGRLAEIPADVQAVVETVRRERQRLFDRKYNAKKFLQTVRSQYKAIIRKEKQPDGSSVPIRHITRRLGKNVKGFRTDEFLVDLSRLAQDGPFEIDGRRLDLQQTKDTNQGMLLHGAAGRGYVGFIVFKEA</sequence>
<dbReference type="OrthoDB" id="5413819at2"/>
<evidence type="ECO:0000313" key="2">
    <source>
        <dbReference type="Proteomes" id="UP000063964"/>
    </source>
</evidence>
<dbReference type="AlphaFoldDB" id="A0A0X8JPT9"/>
<reference evidence="2" key="1">
    <citation type="submission" date="2016-02" db="EMBL/GenBank/DDBJ databases">
        <authorList>
            <person name="Holder M.E."/>
            <person name="Ajami N.J."/>
            <person name="Petrosino J.F."/>
        </authorList>
    </citation>
    <scope>NUCLEOTIDE SEQUENCE [LARGE SCALE GENOMIC DNA]</scope>
    <source>
        <strain evidence="2">DSM 12838</strain>
    </source>
</reference>
<keyword evidence="2" id="KW-1185">Reference proteome</keyword>
<dbReference type="Proteomes" id="UP000063964">
    <property type="component" value="Chromosome"/>
</dbReference>
<name>A0A0X8JPT9_9BACT</name>